<protein>
    <submittedName>
        <fullName evidence="1">Uncharacterized protein</fullName>
    </submittedName>
</protein>
<dbReference type="EMBL" id="CP021509">
    <property type="protein sequence ID" value="ARW48130.1"/>
    <property type="molecule type" value="Genomic_DNA"/>
</dbReference>
<dbReference type="Proteomes" id="UP000196205">
    <property type="component" value="Chromosome"/>
</dbReference>
<sequence>MRGGMRSVARIITPAPVCLRHGQLWFAVLPLRGFTQHSFLRLSQRHASPHILQCTGHIPINRWSVCPHVTGLQKVWEVFAPFHTLMESRIAQKVQGKLNLSAPSSNHPEAAGFPHPATPALAHVWAADRRMELAWAHAGLSAILASLLGRVCSWLRISWRNYSITLRFFDHCPREHV</sequence>
<proteinExistence type="predicted"/>
<accession>A0A1Y0XYY6</accession>
<reference evidence="1" key="1">
    <citation type="submission" date="2017-05" db="EMBL/GenBank/DDBJ databases">
        <title>Genome sequence of Acetobacter pasteurianus subsp. pasteurianus strain SRCM101342.</title>
        <authorList>
            <person name="Cho S.H."/>
        </authorList>
    </citation>
    <scope>NUCLEOTIDE SEQUENCE [LARGE SCALE GENOMIC DNA]</scope>
    <source>
        <strain evidence="1">SRCM101342</strain>
    </source>
</reference>
<gene>
    <name evidence="1" type="ORF">S1001342_01807</name>
</gene>
<organism evidence="1">
    <name type="scientific">Acetobacter pasteurianus subsp. pasteurianus</name>
    <dbReference type="NCBI Taxonomy" id="481145"/>
    <lineage>
        <taxon>Bacteria</taxon>
        <taxon>Pseudomonadati</taxon>
        <taxon>Pseudomonadota</taxon>
        <taxon>Alphaproteobacteria</taxon>
        <taxon>Acetobacterales</taxon>
        <taxon>Acetobacteraceae</taxon>
        <taxon>Acetobacter</taxon>
    </lineage>
</organism>
<name>A0A1Y0XYY6_ACEPA</name>
<evidence type="ECO:0000313" key="1">
    <source>
        <dbReference type="EMBL" id="ARW48130.1"/>
    </source>
</evidence>
<dbReference type="AlphaFoldDB" id="A0A1Y0XYY6"/>